<dbReference type="GO" id="GO:0050343">
    <property type="term" value="F:trans-2-enoyl-CoA reductase (NADH) activity"/>
    <property type="evidence" value="ECO:0007669"/>
    <property type="project" value="UniProtKB-EC"/>
</dbReference>
<keyword evidence="4" id="KW-0444">Lipid biosynthesis</keyword>
<evidence type="ECO:0000259" key="13">
    <source>
        <dbReference type="Pfam" id="PF12242"/>
    </source>
</evidence>
<comment type="pathway">
    <text evidence="1">Lipid metabolism.</text>
</comment>
<dbReference type="Pfam" id="PF12241">
    <property type="entry name" value="Enoyl_reductase"/>
    <property type="match status" value="1"/>
</dbReference>
<comment type="subunit">
    <text evidence="2">Monomer.</text>
</comment>
<comment type="similarity">
    <text evidence="10">Belongs to the TER reductase family.</text>
</comment>
<evidence type="ECO:0000256" key="7">
    <source>
        <dbReference type="ARBA" id="ARBA00023027"/>
    </source>
</evidence>
<evidence type="ECO:0000256" key="1">
    <source>
        <dbReference type="ARBA" id="ARBA00005189"/>
    </source>
</evidence>
<evidence type="ECO:0000256" key="9">
    <source>
        <dbReference type="ARBA" id="ARBA00023160"/>
    </source>
</evidence>
<evidence type="ECO:0000256" key="8">
    <source>
        <dbReference type="ARBA" id="ARBA00023098"/>
    </source>
</evidence>
<evidence type="ECO:0000256" key="4">
    <source>
        <dbReference type="ARBA" id="ARBA00022516"/>
    </source>
</evidence>
<gene>
    <name evidence="14" type="ORF">MNBD_GAMMA05-2523</name>
</gene>
<dbReference type="InterPro" id="IPR050048">
    <property type="entry name" value="FabV-like_NADH_b"/>
</dbReference>
<dbReference type="GO" id="GO:0004318">
    <property type="term" value="F:enoyl-[acyl-carrier-protein] reductase (NADH) activity"/>
    <property type="evidence" value="ECO:0007669"/>
    <property type="project" value="TreeGrafter"/>
</dbReference>
<dbReference type="EMBL" id="UOFE01000048">
    <property type="protein sequence ID" value="VAW55504.1"/>
    <property type="molecule type" value="Genomic_DNA"/>
</dbReference>
<organism evidence="14">
    <name type="scientific">hydrothermal vent metagenome</name>
    <dbReference type="NCBI Taxonomy" id="652676"/>
    <lineage>
        <taxon>unclassified sequences</taxon>
        <taxon>metagenomes</taxon>
        <taxon>ecological metagenomes</taxon>
    </lineage>
</organism>
<dbReference type="InterPro" id="IPR024910">
    <property type="entry name" value="Enoyl-CoA_Rdtase_cat_dom"/>
</dbReference>
<sequence length="398" mass="43757">MIIKPKTRGFICITTHPTGCEANVQEQIARVRADGAVENGPKKVLVIGASTGYGLASRITAAFGSDAATLGVFLEKPATEKKTGSAGWYNSGAFEKAAHAKGLYAKSINGDAFSNKMRDKTIEIIKEDLGQVDLVIYSLASPVRKLPDTGEVIRSVLKPIGETYKATAVDTSKDILVDAEIEPATEEEIQNTITVMGGEDWELWMNALNDAGVLADGVKAVSYSYIGTDITWPIYWHGALGKAKEDMDRAAGALRNSLADINGIANVVVLKSVVTQASAAIPVMPLYIAIGFKVMKELNIHEGCIEQINRMFRTQLYKNNGADLDESARIRMDDWELRDDVQNKVKELWPQITNENIFQLSDYQSYKDEFLKLFGFGVEGIDYEEDVDTLIEFKPETI</sequence>
<feature type="domain" description="Trans-2-enoyl-CoA reductase catalytic" evidence="12">
    <location>
        <begin position="82"/>
        <end position="317"/>
    </location>
</feature>
<keyword evidence="8" id="KW-0443">Lipid metabolism</keyword>
<dbReference type="NCBIfam" id="NF043048">
    <property type="entry name" value="EnoyACPredFabV"/>
    <property type="match status" value="1"/>
</dbReference>
<protein>
    <recommendedName>
        <fullName evidence="3">trans-2-enoyl-CoA reductase (NAD(+))</fullName>
        <ecNumber evidence="3">1.3.1.44</ecNumber>
    </recommendedName>
</protein>
<dbReference type="InterPro" id="IPR024906">
    <property type="entry name" value="Eno_Rdtase_FAD-bd_dom"/>
</dbReference>
<evidence type="ECO:0000313" key="14">
    <source>
        <dbReference type="EMBL" id="VAW55504.1"/>
    </source>
</evidence>
<keyword evidence="9" id="KW-0275">Fatty acid biosynthesis</keyword>
<dbReference type="PANTHER" id="PTHR37480">
    <property type="entry name" value="ENOYL-[ACYL-CARRIER-PROTEIN] REDUCTASE [NADH]"/>
    <property type="match status" value="1"/>
</dbReference>
<name>A0A3B0XHP5_9ZZZZ</name>
<evidence type="ECO:0000256" key="2">
    <source>
        <dbReference type="ARBA" id="ARBA00011245"/>
    </source>
</evidence>
<evidence type="ECO:0000256" key="6">
    <source>
        <dbReference type="ARBA" id="ARBA00023002"/>
    </source>
</evidence>
<dbReference type="Gene3D" id="3.40.50.720">
    <property type="entry name" value="NAD(P)-binding Rossmann-like Domain"/>
    <property type="match status" value="1"/>
</dbReference>
<dbReference type="Pfam" id="PF12242">
    <property type="entry name" value="Eno-Rase_NADH_b"/>
    <property type="match status" value="1"/>
</dbReference>
<reference evidence="14" key="1">
    <citation type="submission" date="2018-06" db="EMBL/GenBank/DDBJ databases">
        <authorList>
            <person name="Zhirakovskaya E."/>
        </authorList>
    </citation>
    <scope>NUCLEOTIDE SEQUENCE</scope>
</reference>
<keyword evidence="7" id="KW-0520">NAD</keyword>
<dbReference type="InterPro" id="IPR010758">
    <property type="entry name" value="Trans-2-enoyl-CoA_reductase"/>
</dbReference>
<dbReference type="EC" id="1.3.1.44" evidence="3"/>
<evidence type="ECO:0000259" key="12">
    <source>
        <dbReference type="Pfam" id="PF12241"/>
    </source>
</evidence>
<evidence type="ECO:0000256" key="5">
    <source>
        <dbReference type="ARBA" id="ARBA00022832"/>
    </source>
</evidence>
<keyword evidence="5" id="KW-0276">Fatty acid metabolism</keyword>
<feature type="domain" description="Trans-2-enoyl-CoA reductase-like NAD(P)H binding" evidence="13">
    <location>
        <begin position="2"/>
        <end position="80"/>
    </location>
</feature>
<dbReference type="PANTHER" id="PTHR37480:SF1">
    <property type="entry name" value="ENOYL-[ACYL-CARRIER-PROTEIN] REDUCTASE [NADH]"/>
    <property type="match status" value="1"/>
</dbReference>
<evidence type="ECO:0000256" key="3">
    <source>
        <dbReference type="ARBA" id="ARBA00011983"/>
    </source>
</evidence>
<feature type="domain" description="Enoyl reductase FAD binding" evidence="11">
    <location>
        <begin position="324"/>
        <end position="387"/>
    </location>
</feature>
<keyword evidence="6" id="KW-0560">Oxidoreductase</keyword>
<accession>A0A3B0XHP5</accession>
<dbReference type="FunFam" id="3.40.50.720:FF:000221">
    <property type="entry name" value="Enoyl-[acyl-carrier-protein] reductase [NADH]"/>
    <property type="match status" value="1"/>
</dbReference>
<dbReference type="GO" id="GO:0051287">
    <property type="term" value="F:NAD binding"/>
    <property type="evidence" value="ECO:0007669"/>
    <property type="project" value="TreeGrafter"/>
</dbReference>
<proteinExistence type="inferred from homology"/>
<evidence type="ECO:0000259" key="11">
    <source>
        <dbReference type="Pfam" id="PF07055"/>
    </source>
</evidence>
<dbReference type="NCBIfam" id="NF010177">
    <property type="entry name" value="PRK13656.1"/>
    <property type="match status" value="1"/>
</dbReference>
<dbReference type="HAMAP" id="MF_01838">
    <property type="entry name" value="FabV_reductase"/>
    <property type="match status" value="1"/>
</dbReference>
<dbReference type="GO" id="GO:0006633">
    <property type="term" value="P:fatty acid biosynthetic process"/>
    <property type="evidence" value="ECO:0007669"/>
    <property type="project" value="UniProtKB-KW"/>
</dbReference>
<dbReference type="Pfam" id="PF07055">
    <property type="entry name" value="Eno-Rase_FAD_bd"/>
    <property type="match status" value="1"/>
</dbReference>
<evidence type="ECO:0000256" key="10">
    <source>
        <dbReference type="ARBA" id="ARBA00060887"/>
    </source>
</evidence>
<dbReference type="AlphaFoldDB" id="A0A3B0XHP5"/>